<reference evidence="2" key="1">
    <citation type="submission" date="2020-10" db="EMBL/GenBank/DDBJ databases">
        <title>Diversity and distribution of actinomycetes associated with coral in the coast of Hainan.</title>
        <authorList>
            <person name="Li F."/>
        </authorList>
    </citation>
    <scope>NUCLEOTIDE SEQUENCE</scope>
    <source>
        <strain evidence="2">HNM0983</strain>
    </source>
</reference>
<keyword evidence="1" id="KW-1133">Transmembrane helix</keyword>
<evidence type="ECO:0000313" key="3">
    <source>
        <dbReference type="Proteomes" id="UP000598360"/>
    </source>
</evidence>
<keyword evidence="1" id="KW-0812">Transmembrane</keyword>
<evidence type="ECO:0000313" key="2">
    <source>
        <dbReference type="EMBL" id="MBE9375103.1"/>
    </source>
</evidence>
<proteinExistence type="predicted"/>
<name>A0A929BBM9_9PSEU</name>
<feature type="transmembrane region" description="Helical" evidence="1">
    <location>
        <begin position="12"/>
        <end position="33"/>
    </location>
</feature>
<keyword evidence="1" id="KW-0472">Membrane</keyword>
<feature type="transmembrane region" description="Helical" evidence="1">
    <location>
        <begin position="69"/>
        <end position="91"/>
    </location>
</feature>
<evidence type="ECO:0000256" key="1">
    <source>
        <dbReference type="SAM" id="Phobius"/>
    </source>
</evidence>
<dbReference type="Pfam" id="PF11222">
    <property type="entry name" value="DUF3017"/>
    <property type="match status" value="1"/>
</dbReference>
<keyword evidence="3" id="KW-1185">Reference proteome</keyword>
<protein>
    <submittedName>
        <fullName evidence="2">DUF3017 domain-containing protein</fullName>
    </submittedName>
</protein>
<dbReference type="Proteomes" id="UP000598360">
    <property type="component" value="Unassembled WGS sequence"/>
</dbReference>
<accession>A0A929BBM9</accession>
<comment type="caution">
    <text evidence="2">The sequence shown here is derived from an EMBL/GenBank/DDBJ whole genome shotgun (WGS) entry which is preliminary data.</text>
</comment>
<dbReference type="RefSeq" id="WP_193928538.1">
    <property type="nucleotide sequence ID" value="NZ_JADEYC010000018.1"/>
</dbReference>
<sequence length="97" mass="10394">MSERPDLRARLSVHAPFALVLLVVLVGFLRIAGQHWREGSVLLGCALLLAAGLRGLVQQERLGLLVIRSRVVDVLLYGALGLVIIAIAMTIRGGPFG</sequence>
<dbReference type="EMBL" id="JADEYC010000018">
    <property type="protein sequence ID" value="MBE9375103.1"/>
    <property type="molecule type" value="Genomic_DNA"/>
</dbReference>
<dbReference type="InterPro" id="IPR021385">
    <property type="entry name" value="DUF3017"/>
</dbReference>
<dbReference type="AlphaFoldDB" id="A0A929BBM9"/>
<feature type="transmembrane region" description="Helical" evidence="1">
    <location>
        <begin position="39"/>
        <end position="57"/>
    </location>
</feature>
<organism evidence="2 3">
    <name type="scientific">Saccharopolyspora montiporae</name>
    <dbReference type="NCBI Taxonomy" id="2781240"/>
    <lineage>
        <taxon>Bacteria</taxon>
        <taxon>Bacillati</taxon>
        <taxon>Actinomycetota</taxon>
        <taxon>Actinomycetes</taxon>
        <taxon>Pseudonocardiales</taxon>
        <taxon>Pseudonocardiaceae</taxon>
        <taxon>Saccharopolyspora</taxon>
    </lineage>
</organism>
<gene>
    <name evidence="2" type="ORF">IQ251_11685</name>
</gene>